<name>A0A139INS9_9PEZI</name>
<reference evidence="2 3" key="1">
    <citation type="submission" date="2015-07" db="EMBL/GenBank/DDBJ databases">
        <title>Comparative genomics of the Sigatoka disease complex on banana suggests a link between parallel evolutionary changes in Pseudocercospora fijiensis and Pseudocercospora eumusae and increased virulence on the banana host.</title>
        <authorList>
            <person name="Chang T.-C."/>
            <person name="Salvucci A."/>
            <person name="Crous P.W."/>
            <person name="Stergiopoulos I."/>
        </authorList>
    </citation>
    <scope>NUCLEOTIDE SEQUENCE [LARGE SCALE GENOMIC DNA]</scope>
    <source>
        <strain evidence="2 3">CBS 116634</strain>
    </source>
</reference>
<evidence type="ECO:0000256" key="1">
    <source>
        <dbReference type="SAM" id="MobiDB-lite"/>
    </source>
</evidence>
<feature type="region of interest" description="Disordered" evidence="1">
    <location>
        <begin position="19"/>
        <end position="39"/>
    </location>
</feature>
<evidence type="ECO:0000313" key="3">
    <source>
        <dbReference type="Proteomes" id="UP000073492"/>
    </source>
</evidence>
<evidence type="ECO:0000313" key="2">
    <source>
        <dbReference type="EMBL" id="KXT16379.1"/>
    </source>
</evidence>
<comment type="caution">
    <text evidence="2">The sequence shown here is derived from an EMBL/GenBank/DDBJ whole genome shotgun (WGS) entry which is preliminary data.</text>
</comment>
<keyword evidence="3" id="KW-1185">Reference proteome</keyword>
<protein>
    <submittedName>
        <fullName evidence="2">Uncharacterized protein</fullName>
    </submittedName>
</protein>
<gene>
    <name evidence="2" type="ORF">AC579_5601</name>
</gene>
<proteinExistence type="predicted"/>
<dbReference type="EMBL" id="LFZO01000038">
    <property type="protein sequence ID" value="KXT16379.1"/>
    <property type="molecule type" value="Genomic_DNA"/>
</dbReference>
<dbReference type="Proteomes" id="UP000073492">
    <property type="component" value="Unassembled WGS sequence"/>
</dbReference>
<sequence>MSRSPLVFHFMTVSTEAGSTVDRRSERTNDAEKANVGTGEGWVKNDAGHVFVRFGQSFFESSRLSTSTCYAAEL</sequence>
<organism evidence="2 3">
    <name type="scientific">Pseudocercospora musae</name>
    <dbReference type="NCBI Taxonomy" id="113226"/>
    <lineage>
        <taxon>Eukaryota</taxon>
        <taxon>Fungi</taxon>
        <taxon>Dikarya</taxon>
        <taxon>Ascomycota</taxon>
        <taxon>Pezizomycotina</taxon>
        <taxon>Dothideomycetes</taxon>
        <taxon>Dothideomycetidae</taxon>
        <taxon>Mycosphaerellales</taxon>
        <taxon>Mycosphaerellaceae</taxon>
        <taxon>Pseudocercospora</taxon>
    </lineage>
</organism>
<feature type="compositionally biased region" description="Basic and acidic residues" evidence="1">
    <location>
        <begin position="21"/>
        <end position="33"/>
    </location>
</feature>
<dbReference type="AlphaFoldDB" id="A0A139INS9"/>
<accession>A0A139INS9</accession>